<comment type="subcellular location">
    <subcellularLocation>
        <location evidence="2">Membrane</location>
        <topology evidence="2">Multi-pass membrane protein</topology>
    </subcellularLocation>
</comment>
<evidence type="ECO:0000256" key="11">
    <source>
        <dbReference type="ARBA" id="ARBA00023136"/>
    </source>
</evidence>
<feature type="transmembrane region" description="Helical" evidence="12">
    <location>
        <begin position="191"/>
        <end position="209"/>
    </location>
</feature>
<evidence type="ECO:0000256" key="1">
    <source>
        <dbReference type="ARBA" id="ARBA00001947"/>
    </source>
</evidence>
<evidence type="ECO:0000256" key="4">
    <source>
        <dbReference type="ARBA" id="ARBA00022670"/>
    </source>
</evidence>
<comment type="caution">
    <text evidence="14">The sequence shown here is derived from an EMBL/GenBank/DDBJ whole genome shotgun (WGS) entry which is preliminary data.</text>
</comment>
<gene>
    <name evidence="14" type="ORF">H9871_10060</name>
</gene>
<comment type="similarity">
    <text evidence="3">Belongs to the peptidase M50B family.</text>
</comment>
<feature type="transmembrane region" description="Helical" evidence="12">
    <location>
        <begin position="12"/>
        <end position="38"/>
    </location>
</feature>
<evidence type="ECO:0000256" key="8">
    <source>
        <dbReference type="ARBA" id="ARBA00022833"/>
    </source>
</evidence>
<dbReference type="GO" id="GO:0046872">
    <property type="term" value="F:metal ion binding"/>
    <property type="evidence" value="ECO:0007669"/>
    <property type="project" value="UniProtKB-KW"/>
</dbReference>
<organism evidence="14 15">
    <name type="scientific">Candidatus Nesterenkonia stercoripullorum</name>
    <dbReference type="NCBI Taxonomy" id="2838701"/>
    <lineage>
        <taxon>Bacteria</taxon>
        <taxon>Bacillati</taxon>
        <taxon>Actinomycetota</taxon>
        <taxon>Actinomycetes</taxon>
        <taxon>Micrococcales</taxon>
        <taxon>Micrococcaceae</taxon>
        <taxon>Nesterenkonia</taxon>
    </lineage>
</organism>
<feature type="transmembrane region" description="Helical" evidence="12">
    <location>
        <begin position="44"/>
        <end position="69"/>
    </location>
</feature>
<keyword evidence="9 12" id="KW-1133">Transmembrane helix</keyword>
<evidence type="ECO:0000256" key="10">
    <source>
        <dbReference type="ARBA" id="ARBA00023049"/>
    </source>
</evidence>
<evidence type="ECO:0000313" key="14">
    <source>
        <dbReference type="EMBL" id="HIX00473.1"/>
    </source>
</evidence>
<dbReference type="InterPro" id="IPR008915">
    <property type="entry name" value="Peptidase_M50"/>
</dbReference>
<sequence>MARQRARRGVTVFRLAGAPVNLQYSWFLVSAAIVVMFGPQVEGIFPALGLAAYGVAFAYALILLLSVLAHEVAHALTARALGWPPTEIELNLWGGHTQFNVGVPSPSTSLSIALAGPAANLAIAGIGWFLITVLEPLGVVGMLASMTVLMNFLVGVFNALPGLPLDGGRIVESAVWAATGDQDRGTLAAGWAGRFVVLLVLGVVTALLTVDLQRINLIVVVIVVMVSVVLWLGASDAIRHARA</sequence>
<dbReference type="PANTHER" id="PTHR39188:SF3">
    <property type="entry name" value="STAGE IV SPORULATION PROTEIN FB"/>
    <property type="match status" value="1"/>
</dbReference>
<keyword evidence="4 14" id="KW-0645">Protease</keyword>
<evidence type="ECO:0000256" key="9">
    <source>
        <dbReference type="ARBA" id="ARBA00022989"/>
    </source>
</evidence>
<evidence type="ECO:0000256" key="6">
    <source>
        <dbReference type="ARBA" id="ARBA00022723"/>
    </source>
</evidence>
<feature type="transmembrane region" description="Helical" evidence="12">
    <location>
        <begin position="110"/>
        <end position="131"/>
    </location>
</feature>
<evidence type="ECO:0000256" key="2">
    <source>
        <dbReference type="ARBA" id="ARBA00004141"/>
    </source>
</evidence>
<evidence type="ECO:0000256" key="12">
    <source>
        <dbReference type="SAM" id="Phobius"/>
    </source>
</evidence>
<evidence type="ECO:0000259" key="13">
    <source>
        <dbReference type="Pfam" id="PF02163"/>
    </source>
</evidence>
<evidence type="ECO:0000256" key="7">
    <source>
        <dbReference type="ARBA" id="ARBA00022801"/>
    </source>
</evidence>
<dbReference type="GO" id="GO:0016020">
    <property type="term" value="C:membrane"/>
    <property type="evidence" value="ECO:0007669"/>
    <property type="project" value="UniProtKB-SubCell"/>
</dbReference>
<proteinExistence type="inferred from homology"/>
<reference evidence="14" key="2">
    <citation type="submission" date="2021-04" db="EMBL/GenBank/DDBJ databases">
        <authorList>
            <person name="Gilroy R."/>
        </authorList>
    </citation>
    <scope>NUCLEOTIDE SEQUENCE</scope>
    <source>
        <strain evidence="14">ChiHejej3B27-3195</strain>
    </source>
</reference>
<feature type="non-terminal residue" evidence="14">
    <location>
        <position position="243"/>
    </location>
</feature>
<protein>
    <submittedName>
        <fullName evidence="14">Site-2 protease family protein</fullName>
    </submittedName>
</protein>
<feature type="domain" description="Peptidase M50" evidence="13">
    <location>
        <begin position="59"/>
        <end position="134"/>
    </location>
</feature>
<keyword evidence="7" id="KW-0378">Hydrolase</keyword>
<evidence type="ECO:0000256" key="3">
    <source>
        <dbReference type="ARBA" id="ARBA00007931"/>
    </source>
</evidence>
<keyword evidence="11 12" id="KW-0472">Membrane</keyword>
<dbReference type="PANTHER" id="PTHR39188">
    <property type="entry name" value="MEMBRANE-ASSOCIATED ZINC METALLOPROTEASE M50B"/>
    <property type="match status" value="1"/>
</dbReference>
<dbReference type="Proteomes" id="UP000824151">
    <property type="component" value="Unassembled WGS sequence"/>
</dbReference>
<keyword evidence="10" id="KW-0482">Metalloprotease</keyword>
<feature type="transmembrane region" description="Helical" evidence="12">
    <location>
        <begin position="137"/>
        <end position="160"/>
    </location>
</feature>
<comment type="cofactor">
    <cofactor evidence="1">
        <name>Zn(2+)</name>
        <dbReference type="ChEBI" id="CHEBI:29105"/>
    </cofactor>
</comment>
<evidence type="ECO:0000256" key="5">
    <source>
        <dbReference type="ARBA" id="ARBA00022692"/>
    </source>
</evidence>
<dbReference type="EMBL" id="DXGD01000371">
    <property type="protein sequence ID" value="HIX00473.1"/>
    <property type="molecule type" value="Genomic_DNA"/>
</dbReference>
<keyword evidence="8" id="KW-0862">Zinc</keyword>
<keyword evidence="6" id="KW-0479">Metal-binding</keyword>
<accession>A0A9D2A7W2</accession>
<feature type="domain" description="Peptidase M50" evidence="13">
    <location>
        <begin position="142"/>
        <end position="186"/>
    </location>
</feature>
<evidence type="ECO:0000313" key="15">
    <source>
        <dbReference type="Proteomes" id="UP000824151"/>
    </source>
</evidence>
<dbReference type="GO" id="GO:0008237">
    <property type="term" value="F:metallopeptidase activity"/>
    <property type="evidence" value="ECO:0007669"/>
    <property type="project" value="UniProtKB-KW"/>
</dbReference>
<dbReference type="GO" id="GO:0006508">
    <property type="term" value="P:proteolysis"/>
    <property type="evidence" value="ECO:0007669"/>
    <property type="project" value="UniProtKB-KW"/>
</dbReference>
<keyword evidence="5 12" id="KW-0812">Transmembrane</keyword>
<feature type="transmembrane region" description="Helical" evidence="12">
    <location>
        <begin position="215"/>
        <end position="234"/>
    </location>
</feature>
<name>A0A9D2A7W2_9MICC</name>
<reference evidence="14" key="1">
    <citation type="journal article" date="2021" name="PeerJ">
        <title>Extensive microbial diversity within the chicken gut microbiome revealed by metagenomics and culture.</title>
        <authorList>
            <person name="Gilroy R."/>
            <person name="Ravi A."/>
            <person name="Getino M."/>
            <person name="Pursley I."/>
            <person name="Horton D.L."/>
            <person name="Alikhan N.F."/>
            <person name="Baker D."/>
            <person name="Gharbi K."/>
            <person name="Hall N."/>
            <person name="Watson M."/>
            <person name="Adriaenssens E.M."/>
            <person name="Foster-Nyarko E."/>
            <person name="Jarju S."/>
            <person name="Secka A."/>
            <person name="Antonio M."/>
            <person name="Oren A."/>
            <person name="Chaudhuri R.R."/>
            <person name="La Ragione R."/>
            <person name="Hildebrand F."/>
            <person name="Pallen M.J."/>
        </authorList>
    </citation>
    <scope>NUCLEOTIDE SEQUENCE</scope>
    <source>
        <strain evidence="14">ChiHejej3B27-3195</strain>
    </source>
</reference>
<dbReference type="AlphaFoldDB" id="A0A9D2A7W2"/>
<dbReference type="Pfam" id="PF02163">
    <property type="entry name" value="Peptidase_M50"/>
    <property type="match status" value="2"/>
</dbReference>